<protein>
    <recommendedName>
        <fullName evidence="3">asparagine synthase (glutamine-hydrolyzing)</fullName>
        <ecNumber evidence="3">6.3.5.4</ecNumber>
    </recommendedName>
</protein>
<dbReference type="CDD" id="cd01991">
    <property type="entry name" value="Asn_synthase_B_C"/>
    <property type="match status" value="1"/>
</dbReference>
<evidence type="ECO:0000256" key="5">
    <source>
        <dbReference type="ARBA" id="ARBA00022840"/>
    </source>
</evidence>
<dbReference type="Pfam" id="PF13537">
    <property type="entry name" value="GATase_7"/>
    <property type="match status" value="1"/>
</dbReference>
<evidence type="ECO:0000259" key="10">
    <source>
        <dbReference type="PROSITE" id="PS51278"/>
    </source>
</evidence>
<evidence type="ECO:0000256" key="8">
    <source>
        <dbReference type="PIRSR" id="PIRSR001589-1"/>
    </source>
</evidence>
<dbReference type="Gene3D" id="3.60.20.10">
    <property type="entry name" value="Glutamine Phosphoribosylpyrophosphate, subunit 1, domain 1"/>
    <property type="match status" value="1"/>
</dbReference>
<reference evidence="11" key="2">
    <citation type="submission" date="2020-09" db="EMBL/GenBank/DDBJ databases">
        <authorList>
            <person name="Sun Q."/>
            <person name="Kim S."/>
        </authorList>
    </citation>
    <scope>NUCLEOTIDE SEQUENCE</scope>
    <source>
        <strain evidence="11">KCTC 42249</strain>
    </source>
</reference>
<keyword evidence="5 9" id="KW-0067">ATP-binding</keyword>
<feature type="binding site" evidence="9">
    <location>
        <begin position="370"/>
        <end position="371"/>
    </location>
    <ligand>
        <name>ATP</name>
        <dbReference type="ChEBI" id="CHEBI:30616"/>
    </ligand>
</feature>
<dbReference type="GO" id="GO:0004066">
    <property type="term" value="F:asparagine synthase (glutamine-hydrolyzing) activity"/>
    <property type="evidence" value="ECO:0007669"/>
    <property type="project" value="UniProtKB-EC"/>
</dbReference>
<accession>A0A8J3DUK4</accession>
<dbReference type="Proteomes" id="UP000630142">
    <property type="component" value="Unassembled WGS sequence"/>
</dbReference>
<dbReference type="NCBIfam" id="TIGR01536">
    <property type="entry name" value="asn_synth_AEB"/>
    <property type="match status" value="1"/>
</dbReference>
<keyword evidence="12" id="KW-1185">Reference proteome</keyword>
<name>A0A8J3DUK4_9HYPH</name>
<keyword evidence="8" id="KW-0028">Amino-acid biosynthesis</keyword>
<keyword evidence="6 8" id="KW-0315">Glutamine amidotransferase</keyword>
<dbReference type="GO" id="GO:0005524">
    <property type="term" value="F:ATP binding"/>
    <property type="evidence" value="ECO:0007669"/>
    <property type="project" value="UniProtKB-KW"/>
</dbReference>
<dbReference type="Pfam" id="PF00733">
    <property type="entry name" value="Asn_synthase"/>
    <property type="match status" value="1"/>
</dbReference>
<dbReference type="GO" id="GO:0005829">
    <property type="term" value="C:cytosol"/>
    <property type="evidence" value="ECO:0007669"/>
    <property type="project" value="TreeGrafter"/>
</dbReference>
<dbReference type="InterPro" id="IPR033738">
    <property type="entry name" value="AsnB_N"/>
</dbReference>
<dbReference type="Gene3D" id="3.40.50.620">
    <property type="entry name" value="HUPs"/>
    <property type="match status" value="1"/>
</dbReference>
<sequence>MCGVAGIFGYAGNLSHSAREELPRICDNLDQRGPDGAGSWSSSDGHLRLGHRRLSIIAPGVEAAQPMLDISERFVISFNGEIYNHRELRLDLEQRGYRFRTGSDTEVILNLFAAEGAEACSRLQGMFALAIYDTVERSLFLARDPYGIKPLYLSDDGKVLRFASQVKALLAGGAIRDTIDPAGLSGFALFGHVPEPFTLHRAIQVLPAGHHVTVRAGHVGAPVRFASIAEQFAVAQQQSASRSEVCRQALRESVGRHMEADVEVGLFLSGGVDSGAVLGLMRDHLGRRPIKAITLAFNDLAGTEADEVPFARDVAAHYRANHHIHRIGREDLAASVPAILRDMDQPTIDGINTWFVAQAARALGLKVALSGIGGDELLGGYSTFRSIPAMVRATALASGMPGLGTAVRRIGATLLPGLHQTNPKALAAFELGGTYPGAFLLRRGLFLPHELPDLLGPDMAREGVERLDPLRLITGTLKPSPHDPLLRVAALESGNYLRNQLLRDADWAGMAHGVEIRTPLVDFYLLQTVAPHLAGVMKNKGGKALLASAPSKPLPPSVLQRPKTGFSVPMASLLSGHRASNNRLTSRLWAKRVLHAFTGEKKALAA</sequence>
<evidence type="ECO:0000256" key="1">
    <source>
        <dbReference type="ARBA" id="ARBA00005187"/>
    </source>
</evidence>
<evidence type="ECO:0000256" key="3">
    <source>
        <dbReference type="ARBA" id="ARBA00012737"/>
    </source>
</evidence>
<evidence type="ECO:0000256" key="4">
    <source>
        <dbReference type="ARBA" id="ARBA00022741"/>
    </source>
</evidence>
<dbReference type="AlphaFoldDB" id="A0A8J3DUK4"/>
<dbReference type="InterPro" id="IPR029055">
    <property type="entry name" value="Ntn_hydrolases_N"/>
</dbReference>
<organism evidence="11 12">
    <name type="scientific">Tianweitania populi</name>
    <dbReference type="NCBI Taxonomy" id="1607949"/>
    <lineage>
        <taxon>Bacteria</taxon>
        <taxon>Pseudomonadati</taxon>
        <taxon>Pseudomonadota</taxon>
        <taxon>Alphaproteobacteria</taxon>
        <taxon>Hyphomicrobiales</taxon>
        <taxon>Phyllobacteriaceae</taxon>
        <taxon>Tianweitania</taxon>
    </lineage>
</organism>
<reference evidence="11" key="1">
    <citation type="journal article" date="2014" name="Int. J. Syst. Evol. Microbiol.">
        <title>Complete genome sequence of Corynebacterium casei LMG S-19264T (=DSM 44701T), isolated from a smear-ripened cheese.</title>
        <authorList>
            <consortium name="US DOE Joint Genome Institute (JGI-PGF)"/>
            <person name="Walter F."/>
            <person name="Albersmeier A."/>
            <person name="Kalinowski J."/>
            <person name="Ruckert C."/>
        </authorList>
    </citation>
    <scope>NUCLEOTIDE SEQUENCE</scope>
    <source>
        <strain evidence="11">KCTC 42249</strain>
    </source>
</reference>
<dbReference type="RefSeq" id="WP_189503403.1">
    <property type="nucleotide sequence ID" value="NZ_BMZQ01000002.1"/>
</dbReference>
<feature type="active site" description="For GATase activity" evidence="8">
    <location>
        <position position="2"/>
    </location>
</feature>
<dbReference type="InterPro" id="IPR014729">
    <property type="entry name" value="Rossmann-like_a/b/a_fold"/>
</dbReference>
<gene>
    <name evidence="11" type="ORF">GCM10016234_19570</name>
</gene>
<evidence type="ECO:0000256" key="2">
    <source>
        <dbReference type="ARBA" id="ARBA00005752"/>
    </source>
</evidence>
<dbReference type="InterPro" id="IPR051786">
    <property type="entry name" value="ASN_synthetase/amidase"/>
</dbReference>
<proteinExistence type="inferred from homology"/>
<dbReference type="InterPro" id="IPR017932">
    <property type="entry name" value="GATase_2_dom"/>
</dbReference>
<evidence type="ECO:0000256" key="7">
    <source>
        <dbReference type="ARBA" id="ARBA00048741"/>
    </source>
</evidence>
<dbReference type="PANTHER" id="PTHR43284:SF1">
    <property type="entry name" value="ASPARAGINE SYNTHETASE"/>
    <property type="match status" value="1"/>
</dbReference>
<keyword evidence="8" id="KW-0061">Asparagine biosynthesis</keyword>
<evidence type="ECO:0000256" key="6">
    <source>
        <dbReference type="ARBA" id="ARBA00022962"/>
    </source>
</evidence>
<comment type="caution">
    <text evidence="11">The sequence shown here is derived from an EMBL/GenBank/DDBJ whole genome shotgun (WGS) entry which is preliminary data.</text>
</comment>
<evidence type="ECO:0000256" key="9">
    <source>
        <dbReference type="PIRSR" id="PIRSR001589-2"/>
    </source>
</evidence>
<comment type="pathway">
    <text evidence="1">Amino-acid biosynthesis; L-asparagine biosynthesis; L-asparagine from L-aspartate (L-Gln route): step 1/1.</text>
</comment>
<keyword evidence="4 9" id="KW-0547">Nucleotide-binding</keyword>
<dbReference type="SUPFAM" id="SSF52402">
    <property type="entry name" value="Adenine nucleotide alpha hydrolases-like"/>
    <property type="match status" value="1"/>
</dbReference>
<evidence type="ECO:0000313" key="11">
    <source>
        <dbReference type="EMBL" id="GHD14212.1"/>
    </source>
</evidence>
<comment type="catalytic activity">
    <reaction evidence="7">
        <text>L-aspartate + L-glutamine + ATP + H2O = L-asparagine + L-glutamate + AMP + diphosphate + H(+)</text>
        <dbReference type="Rhea" id="RHEA:12228"/>
        <dbReference type="ChEBI" id="CHEBI:15377"/>
        <dbReference type="ChEBI" id="CHEBI:15378"/>
        <dbReference type="ChEBI" id="CHEBI:29985"/>
        <dbReference type="ChEBI" id="CHEBI:29991"/>
        <dbReference type="ChEBI" id="CHEBI:30616"/>
        <dbReference type="ChEBI" id="CHEBI:33019"/>
        <dbReference type="ChEBI" id="CHEBI:58048"/>
        <dbReference type="ChEBI" id="CHEBI:58359"/>
        <dbReference type="ChEBI" id="CHEBI:456215"/>
        <dbReference type="EC" id="6.3.5.4"/>
    </reaction>
</comment>
<feature type="domain" description="Glutamine amidotransferase type-2" evidence="10">
    <location>
        <begin position="2"/>
        <end position="217"/>
    </location>
</feature>
<dbReference type="PANTHER" id="PTHR43284">
    <property type="entry name" value="ASPARAGINE SYNTHETASE (GLUTAMINE-HYDROLYZING)"/>
    <property type="match status" value="1"/>
</dbReference>
<dbReference type="CDD" id="cd00712">
    <property type="entry name" value="AsnB"/>
    <property type="match status" value="1"/>
</dbReference>
<comment type="similarity">
    <text evidence="2">Belongs to the asparagine synthetase family.</text>
</comment>
<dbReference type="InterPro" id="IPR001962">
    <property type="entry name" value="Asn_synthase"/>
</dbReference>
<dbReference type="EMBL" id="BMZQ01000002">
    <property type="protein sequence ID" value="GHD14212.1"/>
    <property type="molecule type" value="Genomic_DNA"/>
</dbReference>
<evidence type="ECO:0000313" key="12">
    <source>
        <dbReference type="Proteomes" id="UP000630142"/>
    </source>
</evidence>
<dbReference type="PIRSF" id="PIRSF001589">
    <property type="entry name" value="Asn_synthetase_glu-h"/>
    <property type="match status" value="1"/>
</dbReference>
<feature type="binding site" evidence="9">
    <location>
        <position position="104"/>
    </location>
    <ligand>
        <name>L-glutamine</name>
        <dbReference type="ChEBI" id="CHEBI:58359"/>
    </ligand>
</feature>
<dbReference type="GO" id="GO:0006529">
    <property type="term" value="P:asparagine biosynthetic process"/>
    <property type="evidence" value="ECO:0007669"/>
    <property type="project" value="UniProtKB-KW"/>
</dbReference>
<dbReference type="EC" id="6.3.5.4" evidence="3"/>
<dbReference type="SUPFAM" id="SSF56235">
    <property type="entry name" value="N-terminal nucleophile aminohydrolases (Ntn hydrolases)"/>
    <property type="match status" value="1"/>
</dbReference>
<dbReference type="InterPro" id="IPR006426">
    <property type="entry name" value="Asn_synth_AEB"/>
</dbReference>
<dbReference type="PROSITE" id="PS51278">
    <property type="entry name" value="GATASE_TYPE_2"/>
    <property type="match status" value="1"/>
</dbReference>